<organism evidence="1 2">
    <name type="scientific">Hominisplanchenecus murintestinalis</name>
    <dbReference type="NCBI Taxonomy" id="2941517"/>
    <lineage>
        <taxon>Bacteria</taxon>
        <taxon>Bacillati</taxon>
        <taxon>Bacillota</taxon>
        <taxon>Clostridia</taxon>
        <taxon>Lachnospirales</taxon>
        <taxon>Lachnospiraceae</taxon>
        <taxon>Hominisplanchenecus</taxon>
    </lineage>
</organism>
<sequence length="529" mass="61549">MSKIFNTSAVCRPEIHYMVDLSDRLEQIKKMVDRGDYFTINRARQYGKTTMLRALGSFLAENYVVVSLDFQMMSQSDFEKESSFSEAFAREVLEEIANIEEVSVEIITRLQRLADGKEGKGRLAELFQCLNAWCGQSKKPIVMLIDEVDSAQNNQVFLDFLAQLRGAYINRDKRPAFQSVILAGVYDVKNIKQRLRPDGEHRVNSPWNIAADFLLDMNFSVKDISGMLAEYESDYQTGMDIKEIAQFIYDYTSGYPFLVSRICKLMDERITGSEGYFDRKLVWTKEGVLEAVKILLIEKNTLFESITGKLADYPRLRELVYSLLFTGRKISYNPLSPSIEIAEMFGFIKNFRGDAVISNRIFETVLYNLFLSEEMLDSEEYRTALQERNQFIQNGHLNMKLILEKFVVHWGDLYSSADEKFIEDNARKFFLLYLKPIINGTGNYYIEAQTRDNKRTDVIIDYCKEQFVIEMKIWRGNAYHERGEEQLAEYLEYYHLNKGYMLSFNFNKKKQTGVKEIRIGNKVLIEAVV</sequence>
<proteinExistence type="predicted"/>
<dbReference type="Proteomes" id="UP000307720">
    <property type="component" value="Unassembled WGS sequence"/>
</dbReference>
<comment type="caution">
    <text evidence="1">The sequence shown here is derived from an EMBL/GenBank/DDBJ whole genome shotgun (WGS) entry which is preliminary data.</text>
</comment>
<evidence type="ECO:0000313" key="1">
    <source>
        <dbReference type="EMBL" id="TGX98747.1"/>
    </source>
</evidence>
<keyword evidence="1" id="KW-0067">ATP-binding</keyword>
<protein>
    <submittedName>
        <fullName evidence="1">ATP-binding protein</fullName>
    </submittedName>
</protein>
<evidence type="ECO:0000313" key="2">
    <source>
        <dbReference type="Proteomes" id="UP000307720"/>
    </source>
</evidence>
<dbReference type="EMBL" id="SRZB01000014">
    <property type="protein sequence ID" value="TGX98747.1"/>
    <property type="molecule type" value="Genomic_DNA"/>
</dbReference>
<keyword evidence="1" id="KW-0547">Nucleotide-binding</keyword>
<keyword evidence="2" id="KW-1185">Reference proteome</keyword>
<reference evidence="1" key="1">
    <citation type="submission" date="2019-04" db="EMBL/GenBank/DDBJ databases">
        <title>Microbes associate with the intestines of laboratory mice.</title>
        <authorList>
            <person name="Navarre W."/>
            <person name="Wong E."/>
            <person name="Huang K."/>
            <person name="Tropini C."/>
            <person name="Ng K."/>
            <person name="Yu B."/>
        </authorList>
    </citation>
    <scope>NUCLEOTIDE SEQUENCE</scope>
    <source>
        <strain evidence="1">NM72_1-8</strain>
    </source>
</reference>
<name>A0AC61QZD2_9FIRM</name>
<accession>A0AC61QZD2</accession>
<gene>
    <name evidence="1" type="ORF">E5357_07980</name>
</gene>